<reference evidence="10 11" key="1">
    <citation type="journal article" date="2020" name="IScience">
        <title>Genome Sequencing of the Endangered Kingdonia uniflora (Circaeasteraceae, Ranunculales) Reveals Potential Mechanisms of Evolutionary Specialization.</title>
        <authorList>
            <person name="Sun Y."/>
            <person name="Deng T."/>
            <person name="Zhang A."/>
            <person name="Moore M.J."/>
            <person name="Landis J.B."/>
            <person name="Lin N."/>
            <person name="Zhang H."/>
            <person name="Zhang X."/>
            <person name="Huang J."/>
            <person name="Zhang X."/>
            <person name="Sun H."/>
            <person name="Wang H."/>
        </authorList>
    </citation>
    <scope>NUCLEOTIDE SEQUENCE [LARGE SCALE GENOMIC DNA]</scope>
    <source>
        <strain evidence="10">TB1705</strain>
        <tissue evidence="10">Leaf</tissue>
    </source>
</reference>
<dbReference type="PROSITE" id="PS01026">
    <property type="entry name" value="PHOTOSYSTEM_I_PSAGK"/>
    <property type="match status" value="1"/>
</dbReference>
<dbReference type="GO" id="GO:0009507">
    <property type="term" value="C:chloroplast"/>
    <property type="evidence" value="ECO:0007669"/>
    <property type="project" value="UniProtKB-SubCell"/>
</dbReference>
<name>A0A7J7NGT6_9MAGN</name>
<evidence type="ECO:0000256" key="7">
    <source>
        <dbReference type="ARBA" id="ARBA00022692"/>
    </source>
</evidence>
<protein>
    <recommendedName>
        <fullName evidence="12">PSI-K</fullName>
    </recommendedName>
</protein>
<evidence type="ECO:0000256" key="8">
    <source>
        <dbReference type="ARBA" id="ARBA00022836"/>
    </source>
</evidence>
<comment type="subcellular location">
    <subcellularLocation>
        <location evidence="1">Membrane</location>
        <topology evidence="1">Multi-pass membrane protein</topology>
    </subcellularLocation>
    <subcellularLocation>
        <location evidence="2">Plastid</location>
        <location evidence="2">Chloroplast</location>
    </subcellularLocation>
</comment>
<organism evidence="10 11">
    <name type="scientific">Kingdonia uniflora</name>
    <dbReference type="NCBI Taxonomy" id="39325"/>
    <lineage>
        <taxon>Eukaryota</taxon>
        <taxon>Viridiplantae</taxon>
        <taxon>Streptophyta</taxon>
        <taxon>Embryophyta</taxon>
        <taxon>Tracheophyta</taxon>
        <taxon>Spermatophyta</taxon>
        <taxon>Magnoliopsida</taxon>
        <taxon>Ranunculales</taxon>
        <taxon>Circaeasteraceae</taxon>
        <taxon>Kingdonia</taxon>
    </lineage>
</organism>
<gene>
    <name evidence="10" type="ORF">GIB67_023808</name>
</gene>
<comment type="similarity">
    <text evidence="3">Belongs to the PsaG/PsaK family.</text>
</comment>
<keyword evidence="8" id="KW-0603">Photosystem I</keyword>
<evidence type="ECO:0000256" key="9">
    <source>
        <dbReference type="ARBA" id="ARBA00023136"/>
    </source>
</evidence>
<comment type="caution">
    <text evidence="10">The sequence shown here is derived from an EMBL/GenBank/DDBJ whole genome shotgun (WGS) entry which is preliminary data.</text>
</comment>
<dbReference type="InterPro" id="IPR016370">
    <property type="entry name" value="PSI_PsaG/PsaK_pln"/>
</dbReference>
<dbReference type="Pfam" id="PF01241">
    <property type="entry name" value="PSI_PSAK"/>
    <property type="match status" value="1"/>
</dbReference>
<dbReference type="GO" id="GO:0015979">
    <property type="term" value="P:photosynthesis"/>
    <property type="evidence" value="ECO:0007669"/>
    <property type="project" value="UniProtKB-KW"/>
</dbReference>
<keyword evidence="5" id="KW-0602">Photosynthesis</keyword>
<dbReference type="Proteomes" id="UP000541444">
    <property type="component" value="Unassembled WGS sequence"/>
</dbReference>
<dbReference type="EMBL" id="JACGCM010000811">
    <property type="protein sequence ID" value="KAF6166098.1"/>
    <property type="molecule type" value="Genomic_DNA"/>
</dbReference>
<evidence type="ECO:0000256" key="3">
    <source>
        <dbReference type="ARBA" id="ARBA00006458"/>
    </source>
</evidence>
<keyword evidence="4" id="KW-0150">Chloroplast</keyword>
<evidence type="ECO:0000313" key="11">
    <source>
        <dbReference type="Proteomes" id="UP000541444"/>
    </source>
</evidence>
<keyword evidence="6" id="KW-0934">Plastid</keyword>
<evidence type="ECO:0000256" key="6">
    <source>
        <dbReference type="ARBA" id="ARBA00022640"/>
    </source>
</evidence>
<dbReference type="GO" id="GO:0009522">
    <property type="term" value="C:photosystem I"/>
    <property type="evidence" value="ECO:0007669"/>
    <property type="project" value="UniProtKB-KW"/>
</dbReference>
<evidence type="ECO:0000313" key="10">
    <source>
        <dbReference type="EMBL" id="KAF6166098.1"/>
    </source>
</evidence>
<dbReference type="InterPro" id="IPR017493">
    <property type="entry name" value="PSI_PsaK_pln"/>
</dbReference>
<keyword evidence="7" id="KW-0812">Transmembrane</keyword>
<evidence type="ECO:0000256" key="5">
    <source>
        <dbReference type="ARBA" id="ARBA00022531"/>
    </source>
</evidence>
<evidence type="ECO:0000256" key="2">
    <source>
        <dbReference type="ARBA" id="ARBA00004229"/>
    </source>
</evidence>
<accession>A0A7J7NGT6</accession>
<dbReference type="PANTHER" id="PTHR34195">
    <property type="entry name" value="PHOTOSYSTEM I REACTION CENTER SUBUNIT V, CHLOROPLASTIC-RELATED"/>
    <property type="match status" value="1"/>
</dbReference>
<dbReference type="OrthoDB" id="1904255at2759"/>
<dbReference type="InterPro" id="IPR023618">
    <property type="entry name" value="PSI_PsaG/PsaK_dom"/>
</dbReference>
<dbReference type="AlphaFoldDB" id="A0A7J7NGT6"/>
<evidence type="ECO:0008006" key="12">
    <source>
        <dbReference type="Google" id="ProtNLM"/>
    </source>
</evidence>
<sequence length="274" mass="29874">MRIASFDVDSENFGDVPCPSIRVGVDIHMMEYQYQFGVLRGCLTLADCSFEDCCEIWVMKDYNVKESWTKQYGFLLLVPSDICLYCEVPMYSLKPLCIRKNGEVLLMLGSNFISYDPKTGYIILIRITGFHEGWEKNDVAKQMAAKLASPTAMATSLPSFSDLRSNTRANTLATFKPIMRKGKGALGVRCDFIGSSTNLIMVTTTSLMLFAGRFGLAPSANRKATAGLRLETRESGLQTGDPAGFTLADTLACGTVGHIIGVGVVLGLKSNGVI</sequence>
<keyword evidence="9" id="KW-0472">Membrane</keyword>
<dbReference type="PANTHER" id="PTHR34195:SF2">
    <property type="entry name" value="PHOTOSYSTEM I REACTION CENTER SUBUNIT PSAK, CHLOROPLASTIC"/>
    <property type="match status" value="1"/>
</dbReference>
<dbReference type="InterPro" id="IPR000549">
    <property type="entry name" value="PSI_PsaG/PsaK"/>
</dbReference>
<dbReference type="Gene3D" id="1.10.286.40">
    <property type="entry name" value="Chlorophyll a-b binding protein like"/>
    <property type="match status" value="1"/>
</dbReference>
<evidence type="ECO:0000256" key="4">
    <source>
        <dbReference type="ARBA" id="ARBA00022528"/>
    </source>
</evidence>
<dbReference type="NCBIfam" id="TIGR03050">
    <property type="entry name" value="PS_I_psaK_plant"/>
    <property type="match status" value="1"/>
</dbReference>
<evidence type="ECO:0000256" key="1">
    <source>
        <dbReference type="ARBA" id="ARBA00004141"/>
    </source>
</evidence>
<proteinExistence type="inferred from homology"/>
<keyword evidence="11" id="KW-1185">Reference proteome</keyword>